<evidence type="ECO:0000256" key="2">
    <source>
        <dbReference type="ARBA" id="ARBA00022722"/>
    </source>
</evidence>
<gene>
    <name evidence="4" type="ORF">ACFPER_02300</name>
</gene>
<evidence type="ECO:0000313" key="4">
    <source>
        <dbReference type="EMBL" id="MFC4827602.1"/>
    </source>
</evidence>
<protein>
    <submittedName>
        <fullName evidence="4">HepT-like ribonuclease domain-containing protein</fullName>
    </submittedName>
</protein>
<keyword evidence="2" id="KW-0540">Nuclease</keyword>
<keyword evidence="3" id="KW-0378">Hydrolase</keyword>
<organism evidence="4 5">
    <name type="scientific">Agromyces aurantiacus</name>
    <dbReference type="NCBI Taxonomy" id="165814"/>
    <lineage>
        <taxon>Bacteria</taxon>
        <taxon>Bacillati</taxon>
        <taxon>Actinomycetota</taxon>
        <taxon>Actinomycetes</taxon>
        <taxon>Micrococcales</taxon>
        <taxon>Microbacteriaceae</taxon>
        <taxon>Agromyces</taxon>
    </lineage>
</organism>
<accession>A0ABV9R2F2</accession>
<keyword evidence="5" id="KW-1185">Reference proteome</keyword>
<evidence type="ECO:0000313" key="5">
    <source>
        <dbReference type="Proteomes" id="UP001595960"/>
    </source>
</evidence>
<evidence type="ECO:0000256" key="3">
    <source>
        <dbReference type="ARBA" id="ARBA00022801"/>
    </source>
</evidence>
<name>A0ABV9R2F2_9MICO</name>
<sequence length="42" mass="4856">MRDQLAHRYFDTAHSIVMTTARTDIPRLKVAAERLLEADRGE</sequence>
<proteinExistence type="predicted"/>
<dbReference type="InterPro" id="IPR008201">
    <property type="entry name" value="HepT-like"/>
</dbReference>
<dbReference type="RefSeq" id="WP_239562861.1">
    <property type="nucleotide sequence ID" value="NZ_JAFBBW010000001.1"/>
</dbReference>
<dbReference type="Proteomes" id="UP001595960">
    <property type="component" value="Unassembled WGS sequence"/>
</dbReference>
<dbReference type="Pfam" id="PF01934">
    <property type="entry name" value="HepT-like"/>
    <property type="match status" value="1"/>
</dbReference>
<dbReference type="EMBL" id="JBHSJC010000001">
    <property type="protein sequence ID" value="MFC4827602.1"/>
    <property type="molecule type" value="Genomic_DNA"/>
</dbReference>
<comment type="caution">
    <text evidence="4">The sequence shown here is derived from an EMBL/GenBank/DDBJ whole genome shotgun (WGS) entry which is preliminary data.</text>
</comment>
<keyword evidence="1" id="KW-1277">Toxin-antitoxin system</keyword>
<evidence type="ECO:0000256" key="1">
    <source>
        <dbReference type="ARBA" id="ARBA00022649"/>
    </source>
</evidence>
<reference evidence="5" key="1">
    <citation type="journal article" date="2019" name="Int. J. Syst. Evol. Microbiol.">
        <title>The Global Catalogue of Microorganisms (GCM) 10K type strain sequencing project: providing services to taxonomists for standard genome sequencing and annotation.</title>
        <authorList>
            <consortium name="The Broad Institute Genomics Platform"/>
            <consortium name="The Broad Institute Genome Sequencing Center for Infectious Disease"/>
            <person name="Wu L."/>
            <person name="Ma J."/>
        </authorList>
    </citation>
    <scope>NUCLEOTIDE SEQUENCE [LARGE SCALE GENOMIC DNA]</scope>
    <source>
        <strain evidence="5">CGMCC 1.12192</strain>
    </source>
</reference>